<evidence type="ECO:0000313" key="4">
    <source>
        <dbReference type="Proteomes" id="UP000193498"/>
    </source>
</evidence>
<organism evidence="3 4">
    <name type="scientific">Basidiobolus meristosporus CBS 931.73</name>
    <dbReference type="NCBI Taxonomy" id="1314790"/>
    <lineage>
        <taxon>Eukaryota</taxon>
        <taxon>Fungi</taxon>
        <taxon>Fungi incertae sedis</taxon>
        <taxon>Zoopagomycota</taxon>
        <taxon>Entomophthoromycotina</taxon>
        <taxon>Basidiobolomycetes</taxon>
        <taxon>Basidiobolales</taxon>
        <taxon>Basidiobolaceae</taxon>
        <taxon>Basidiobolus</taxon>
    </lineage>
</organism>
<reference evidence="3 4" key="1">
    <citation type="submission" date="2016-07" db="EMBL/GenBank/DDBJ databases">
        <title>Pervasive Adenine N6-methylation of Active Genes in Fungi.</title>
        <authorList>
            <consortium name="DOE Joint Genome Institute"/>
            <person name="Mondo S.J."/>
            <person name="Dannebaum R.O."/>
            <person name="Kuo R.C."/>
            <person name="Labutti K."/>
            <person name="Haridas S."/>
            <person name="Kuo A."/>
            <person name="Salamov A."/>
            <person name="Ahrendt S.R."/>
            <person name="Lipzen A."/>
            <person name="Sullivan W."/>
            <person name="Andreopoulos W.B."/>
            <person name="Clum A."/>
            <person name="Lindquist E."/>
            <person name="Daum C."/>
            <person name="Ramamoorthy G.K."/>
            <person name="Gryganskyi A."/>
            <person name="Culley D."/>
            <person name="Magnuson J.K."/>
            <person name="James T.Y."/>
            <person name="O'Malley M.A."/>
            <person name="Stajich J.E."/>
            <person name="Spatafora J.W."/>
            <person name="Visel A."/>
            <person name="Grigoriev I.V."/>
        </authorList>
    </citation>
    <scope>NUCLEOTIDE SEQUENCE [LARGE SCALE GENOMIC DNA]</scope>
    <source>
        <strain evidence="3 4">CBS 931.73</strain>
    </source>
</reference>
<evidence type="ECO:0000256" key="1">
    <source>
        <dbReference type="SAM" id="Coils"/>
    </source>
</evidence>
<accession>A0A1Y1Z5N8</accession>
<feature type="region of interest" description="Disordered" evidence="2">
    <location>
        <begin position="152"/>
        <end position="171"/>
    </location>
</feature>
<protein>
    <submittedName>
        <fullName evidence="3">Uncharacterized protein</fullName>
    </submittedName>
</protein>
<keyword evidence="1" id="KW-0175">Coiled coil</keyword>
<comment type="caution">
    <text evidence="3">The sequence shown here is derived from an EMBL/GenBank/DDBJ whole genome shotgun (WGS) entry which is preliminary data.</text>
</comment>
<sequence length="171" mass="19103">MSLSLKSQQTLSRFLRPGLSKQVRYASVLSTSSVPRALDTTQLTTDTLPPQLRAFTRAPPATKAEPSQAAKQLKQAAAKAQNVSKAKNALNQIEEVLFTSQEMLKTLKAQVERKELEHQLLAKQVQELREENQATRRCLEKLLCKLESIDTTNSQQQAFATARPKCKSEKP</sequence>
<evidence type="ECO:0000256" key="2">
    <source>
        <dbReference type="SAM" id="MobiDB-lite"/>
    </source>
</evidence>
<keyword evidence="4" id="KW-1185">Reference proteome</keyword>
<dbReference type="Proteomes" id="UP000193498">
    <property type="component" value="Unassembled WGS sequence"/>
</dbReference>
<gene>
    <name evidence="3" type="ORF">K493DRAFT_310969</name>
</gene>
<feature type="coiled-coil region" evidence="1">
    <location>
        <begin position="76"/>
        <end position="145"/>
    </location>
</feature>
<evidence type="ECO:0000313" key="3">
    <source>
        <dbReference type="EMBL" id="ORY05434.1"/>
    </source>
</evidence>
<dbReference type="EMBL" id="MCFE01000025">
    <property type="protein sequence ID" value="ORY05434.1"/>
    <property type="molecule type" value="Genomic_DNA"/>
</dbReference>
<name>A0A1Y1Z5N8_9FUNG</name>
<proteinExistence type="predicted"/>
<dbReference type="AlphaFoldDB" id="A0A1Y1Z5N8"/>
<dbReference type="InParanoid" id="A0A1Y1Z5N8"/>